<dbReference type="PROSITE" id="PS00154">
    <property type="entry name" value="ATPASE_E1_E2"/>
    <property type="match status" value="1"/>
</dbReference>
<dbReference type="NCBIfam" id="TIGR01652">
    <property type="entry name" value="ATPase-Plipid"/>
    <property type="match status" value="1"/>
</dbReference>
<evidence type="ECO:0000256" key="7">
    <source>
        <dbReference type="ARBA" id="ARBA00022741"/>
    </source>
</evidence>
<reference evidence="22" key="2">
    <citation type="submission" date="2021-01" db="EMBL/GenBank/DDBJ databases">
        <authorList>
            <person name="Schikora-Tamarit M.A."/>
        </authorList>
    </citation>
    <scope>NUCLEOTIDE SEQUENCE</scope>
    <source>
        <strain evidence="22">CBS2887</strain>
    </source>
</reference>
<comment type="caution">
    <text evidence="22">The sequence shown here is derived from an EMBL/GenBank/DDBJ whole genome shotgun (WGS) entry which is preliminary data.</text>
</comment>
<dbReference type="SUPFAM" id="SSF56784">
    <property type="entry name" value="HAD-like"/>
    <property type="match status" value="1"/>
</dbReference>
<comment type="catalytic activity">
    <reaction evidence="13 18">
        <text>ATP + H2O + phospholipidSide 1 = ADP + phosphate + phospholipidSide 2.</text>
        <dbReference type="EC" id="7.6.2.1"/>
    </reaction>
</comment>
<dbReference type="InterPro" id="IPR036412">
    <property type="entry name" value="HAD-like_sf"/>
</dbReference>
<dbReference type="Gene3D" id="2.70.150.10">
    <property type="entry name" value="Calcium-transporting ATPase, cytoplasmic transduction domain A"/>
    <property type="match status" value="1"/>
</dbReference>
<dbReference type="OrthoDB" id="377733at2759"/>
<dbReference type="Pfam" id="PF16212">
    <property type="entry name" value="PhoLip_ATPase_C"/>
    <property type="match status" value="1"/>
</dbReference>
<keyword evidence="7 16" id="KW-0547">Nucleotide-binding</keyword>
<feature type="transmembrane region" description="Helical" evidence="18">
    <location>
        <begin position="1148"/>
        <end position="1166"/>
    </location>
</feature>
<dbReference type="CDD" id="cd02073">
    <property type="entry name" value="P-type_ATPase_APLT_Dnf-like"/>
    <property type="match status" value="1"/>
</dbReference>
<feature type="binding site" evidence="16">
    <location>
        <position position="943"/>
    </location>
    <ligand>
        <name>ATP</name>
        <dbReference type="ChEBI" id="CHEBI:30616"/>
    </ligand>
</feature>
<dbReference type="EMBL" id="JAEUBG010000519">
    <property type="protein sequence ID" value="KAH3688109.1"/>
    <property type="molecule type" value="Genomic_DNA"/>
</dbReference>
<keyword evidence="6 17" id="KW-0479">Metal-binding</keyword>
<feature type="binding site" evidence="16">
    <location>
        <position position="693"/>
    </location>
    <ligand>
        <name>ATP</name>
        <dbReference type="ChEBI" id="CHEBI:30616"/>
    </ligand>
</feature>
<dbReference type="SFLD" id="SFLDS00003">
    <property type="entry name" value="Haloacid_Dehalogenase"/>
    <property type="match status" value="1"/>
</dbReference>
<dbReference type="PANTHER" id="PTHR24092:SF180">
    <property type="entry name" value="PHOSPHOLIPID-TRANSPORTING ATPASE DNF1-RELATED"/>
    <property type="match status" value="1"/>
</dbReference>
<dbReference type="InterPro" id="IPR032630">
    <property type="entry name" value="P_typ_ATPase_c"/>
</dbReference>
<feature type="transmembrane region" description="Helical" evidence="18">
    <location>
        <begin position="1058"/>
        <end position="1079"/>
    </location>
</feature>
<feature type="coiled-coil region" evidence="19">
    <location>
        <begin position="732"/>
        <end position="803"/>
    </location>
</feature>
<feature type="transmembrane region" description="Helical" evidence="18">
    <location>
        <begin position="393"/>
        <end position="417"/>
    </location>
</feature>
<evidence type="ECO:0000256" key="12">
    <source>
        <dbReference type="ARBA" id="ARBA00023136"/>
    </source>
</evidence>
<feature type="domain" description="P-type ATPase C-terminal" evidence="21">
    <location>
        <begin position="995"/>
        <end position="1245"/>
    </location>
</feature>
<feature type="binding site" evidence="16">
    <location>
        <position position="973"/>
    </location>
    <ligand>
        <name>ATP</name>
        <dbReference type="ChEBI" id="CHEBI:30616"/>
    </ligand>
</feature>
<keyword evidence="10 18" id="KW-1278">Translocase</keyword>
<dbReference type="GO" id="GO:0000287">
    <property type="term" value="F:magnesium ion binding"/>
    <property type="evidence" value="ECO:0007669"/>
    <property type="project" value="UniProtKB-UniRule"/>
</dbReference>
<evidence type="ECO:0000256" key="2">
    <source>
        <dbReference type="ARBA" id="ARBA00008109"/>
    </source>
</evidence>
<feature type="binding site" evidence="16">
    <location>
        <position position="510"/>
    </location>
    <ligand>
        <name>ATP</name>
        <dbReference type="ChEBI" id="CHEBI:30616"/>
    </ligand>
</feature>
<feature type="binding site" evidence="16">
    <location>
        <position position="509"/>
    </location>
    <ligand>
        <name>ATP</name>
        <dbReference type="ChEBI" id="CHEBI:30616"/>
    </ligand>
</feature>
<protein>
    <recommendedName>
        <fullName evidence="18">Phospholipid-transporting ATPase</fullName>
        <ecNumber evidence="18">7.6.2.1</ecNumber>
    </recommendedName>
</protein>
<dbReference type="FunFam" id="3.40.50.1000:FF:000130">
    <property type="entry name" value="Phospholipid-transporting ATPase"/>
    <property type="match status" value="1"/>
</dbReference>
<evidence type="ECO:0000313" key="22">
    <source>
        <dbReference type="EMBL" id="KAH3688109.1"/>
    </source>
</evidence>
<dbReference type="PANTHER" id="PTHR24092">
    <property type="entry name" value="PROBABLE PHOSPHOLIPID-TRANSPORTING ATPASE"/>
    <property type="match status" value="1"/>
</dbReference>
<feature type="binding site" evidence="16">
    <location>
        <position position="511"/>
    </location>
    <ligand>
        <name>ATP</name>
        <dbReference type="ChEBI" id="CHEBI:30616"/>
    </ligand>
</feature>
<sequence>MSGNLDVYQYLLKKFSKPKILTERTVFFNQELPSEFINHKTKQPLNVFDSNNIRTTKYTPFSFIPKNLLFQFSNIANVYFLVLIILGAFQIFGVQSPGLAAVPLIVIVCITAIKDAIEDSRRTISDLELNNNPISILNGVTNHNVAQQDTSFKAKFNDFNANLFVNFVSLFDRKKSLVKSIEASRGSFETINSERLSLDEQSLASQPQHHNNDIPSNIAKMISRNHQQQQQSKKFKFAKHSWKDLKVGDIVRLHNNEECPADLIILSTSDEDKKCFVETKNLDGETNLKPRKSMDLTCGVNKSKDLELLQFKVRSEAPNTDMYHYRGSLVVDGESGEQEEPVNIENLILRGSSLRNTKWVIGFVLFTGHESKIMLNSGVTPTKKSQISRELNLSVVINFAVLFILCLVSGIINGVFYDKKDTSFIFFEYNSYGGTPAKNGIISFFVAMILYQALVPISLYISVEIIKTLQAMFIYHDVKMYYEPLDYPCTPKTWNISDDLGQIEYIFSDKTGTLTQNVMEFRKATVNGKQYGLAYTEAQAGMDKRKGVDIVAAGKHWEETISADKEQMVQLLNSGEYPVNPQFNPDSLTFISSEFVKDMLNESSSQSAKNKEFLLYLALCHTALTEEVIEEPENEGDEPITRLEFKAESPDEAALVQVASDLGFVFTRRTRKGCIVNTQGQDVEFEVLSTLEFNSARKRMSVVVRFAGTKEHPRGKLMLITKGADSMIYSRLSTVNNNKQLLEATAENLEEFANEGLRTLCVAGRELDESEYQQWAQRYARASNELENREELMEQVASELESELVLYGGTAIEDRLQVGVPESIEKLGRAGIKLWILTGDKIETAINIGFSCNLLGNEMELLVLKQGNENIEGTLTEYLSRFNLKGDADDLIVAQKDHSLPTSNTAIIVDGFTLAEIFADESQSLKIKFLLLCKQCKSVICCRVSPSQKAQVVQLVRESLQVMTLAIGDGANDVAMIQTANVGVGIVGEEGRQAAMSSDYAIGQFKYLERLVLVHGRWDYKRLAEMVPLFFYKNVCFTLTLFWYGIFTNFDGSYLLEFTMITFYNLAFTSLPVIFLGILDQDVEDTVALKFPQLYKTGILRLEWSQYKFLYYMADGLYQSAVSFFFPYLVFHNAAFATSSGLSLDHRFWIGTFATHISVTSVDLYVLMRQYRWDWVSLLVNALSILVVFFWCGIYSSFISSSEFYKSAAEVYGSASFWACFFVGVVVNLAPRLVFDTLKVVYHPKDIDVIRACVVSGQLNDQELALSEDSSLSEDEKLASNLKTETGFIRPPRISYDSQRLSSERIRPSLDLPELSQARSLVHSLGQTKSSNA</sequence>
<dbReference type="NCBIfam" id="TIGR01494">
    <property type="entry name" value="ATPase_P-type"/>
    <property type="match status" value="1"/>
</dbReference>
<dbReference type="InterPro" id="IPR032631">
    <property type="entry name" value="P-type_ATPase_N"/>
</dbReference>
<keyword evidence="5 18" id="KW-0812">Transmembrane</keyword>
<dbReference type="InterPro" id="IPR008250">
    <property type="entry name" value="ATPase_P-typ_transduc_dom_A_sf"/>
</dbReference>
<feature type="binding site" evidence="16">
    <location>
        <position position="758"/>
    </location>
    <ligand>
        <name>ATP</name>
        <dbReference type="ChEBI" id="CHEBI:30616"/>
    </ligand>
</feature>
<feature type="binding site" evidence="16">
    <location>
        <position position="949"/>
    </location>
    <ligand>
        <name>ATP</name>
        <dbReference type="ChEBI" id="CHEBI:30616"/>
    </ligand>
</feature>
<keyword evidence="8 16" id="KW-0067">ATP-binding</keyword>
<accession>A0A9P8QF19</accession>
<evidence type="ECO:0000256" key="11">
    <source>
        <dbReference type="ARBA" id="ARBA00022989"/>
    </source>
</evidence>
<feature type="binding site" evidence="16">
    <location>
        <position position="652"/>
    </location>
    <ligand>
        <name>ATP</name>
        <dbReference type="ChEBI" id="CHEBI:30616"/>
    </ligand>
</feature>
<dbReference type="SFLD" id="SFLDG00002">
    <property type="entry name" value="C1.7:_P-type_atpase_like"/>
    <property type="match status" value="1"/>
</dbReference>
<feature type="domain" description="P-type ATPase N-terminal" evidence="20">
    <location>
        <begin position="37"/>
        <end position="91"/>
    </location>
</feature>
<dbReference type="GO" id="GO:0016887">
    <property type="term" value="F:ATP hydrolysis activity"/>
    <property type="evidence" value="ECO:0007669"/>
    <property type="project" value="InterPro"/>
</dbReference>
<feature type="transmembrane region" description="Helical" evidence="18">
    <location>
        <begin position="1027"/>
        <end position="1046"/>
    </location>
</feature>
<dbReference type="GO" id="GO:0012505">
    <property type="term" value="C:endomembrane system"/>
    <property type="evidence" value="ECO:0007669"/>
    <property type="project" value="UniProtKB-SubCell"/>
</dbReference>
<dbReference type="EC" id="7.6.2.1" evidence="18"/>
<keyword evidence="23" id="KW-1185">Reference proteome</keyword>
<dbReference type="InterPro" id="IPR001757">
    <property type="entry name" value="P_typ_ATPase"/>
</dbReference>
<dbReference type="Gene3D" id="3.40.1110.10">
    <property type="entry name" value="Calcium-transporting ATPase, cytoplasmic domain N"/>
    <property type="match status" value="1"/>
</dbReference>
<evidence type="ECO:0000256" key="13">
    <source>
        <dbReference type="ARBA" id="ARBA00034036"/>
    </source>
</evidence>
<evidence type="ECO:0000256" key="9">
    <source>
        <dbReference type="ARBA" id="ARBA00022842"/>
    </source>
</evidence>
<keyword evidence="12 18" id="KW-0472">Membrane</keyword>
<evidence type="ECO:0000256" key="8">
    <source>
        <dbReference type="ARBA" id="ARBA00022840"/>
    </source>
</evidence>
<dbReference type="FunFam" id="3.40.1110.10:FF:000087">
    <property type="entry name" value="Phospholipid-transporting ATPase"/>
    <property type="match status" value="1"/>
</dbReference>
<evidence type="ECO:0000256" key="18">
    <source>
        <dbReference type="RuleBase" id="RU362033"/>
    </source>
</evidence>
<gene>
    <name evidence="22" type="ORF">WICPIJ_000880</name>
</gene>
<evidence type="ECO:0000259" key="20">
    <source>
        <dbReference type="Pfam" id="PF16209"/>
    </source>
</evidence>
<feature type="transmembrane region" description="Helical" evidence="18">
    <location>
        <begin position="1211"/>
        <end position="1230"/>
    </location>
</feature>
<evidence type="ECO:0000256" key="17">
    <source>
        <dbReference type="PIRSR" id="PIRSR606539-3"/>
    </source>
</evidence>
<feature type="transmembrane region" description="Helical" evidence="18">
    <location>
        <begin position="68"/>
        <end position="92"/>
    </location>
</feature>
<feature type="binding site" evidence="17">
    <location>
        <position position="511"/>
    </location>
    <ligand>
        <name>Mg(2+)</name>
        <dbReference type="ChEBI" id="CHEBI:18420"/>
    </ligand>
</feature>
<feature type="active site" description="4-aspartylphosphate intermediate" evidence="15">
    <location>
        <position position="509"/>
    </location>
</feature>
<dbReference type="SUPFAM" id="SSF81665">
    <property type="entry name" value="Calcium ATPase, transmembrane domain M"/>
    <property type="match status" value="1"/>
</dbReference>
<dbReference type="PRINTS" id="PR00119">
    <property type="entry name" value="CATATPASE"/>
</dbReference>
<evidence type="ECO:0000256" key="14">
    <source>
        <dbReference type="ARBA" id="ARBA00049128"/>
    </source>
</evidence>
<dbReference type="InterPro" id="IPR018303">
    <property type="entry name" value="ATPase_P-typ_P_site"/>
</dbReference>
<dbReference type="Pfam" id="PF16209">
    <property type="entry name" value="PhoLip_ATPase_N"/>
    <property type="match status" value="1"/>
</dbReference>
<feature type="binding site" evidence="16">
    <location>
        <position position="972"/>
    </location>
    <ligand>
        <name>ATP</name>
        <dbReference type="ChEBI" id="CHEBI:30616"/>
    </ligand>
</feature>
<keyword evidence="4" id="KW-0597">Phosphoprotein</keyword>
<proteinExistence type="inferred from homology"/>
<comment type="cofactor">
    <cofactor evidence="17">
        <name>Mg(2+)</name>
        <dbReference type="ChEBI" id="CHEBI:18420"/>
    </cofactor>
</comment>
<evidence type="ECO:0000256" key="5">
    <source>
        <dbReference type="ARBA" id="ARBA00022692"/>
    </source>
</evidence>
<keyword evidence="9 17" id="KW-0460">Magnesium</keyword>
<dbReference type="Pfam" id="PF13246">
    <property type="entry name" value="Cation_ATPase"/>
    <property type="match status" value="1"/>
</dbReference>
<dbReference type="GO" id="GO:0005886">
    <property type="term" value="C:plasma membrane"/>
    <property type="evidence" value="ECO:0007669"/>
    <property type="project" value="TreeGrafter"/>
</dbReference>
<keyword evidence="3" id="KW-0813">Transport</keyword>
<feature type="transmembrane region" description="Helical" evidence="18">
    <location>
        <begin position="1178"/>
        <end position="1199"/>
    </location>
</feature>
<feature type="transmembrane region" description="Helical" evidence="18">
    <location>
        <begin position="1109"/>
        <end position="1128"/>
    </location>
</feature>
<dbReference type="Proteomes" id="UP000774326">
    <property type="component" value="Unassembled WGS sequence"/>
</dbReference>
<feature type="binding site" evidence="16">
    <location>
        <position position="722"/>
    </location>
    <ligand>
        <name>ATP</name>
        <dbReference type="ChEBI" id="CHEBI:30616"/>
    </ligand>
</feature>
<keyword evidence="11 18" id="KW-1133">Transmembrane helix</keyword>
<feature type="binding site" evidence="17">
    <location>
        <position position="969"/>
    </location>
    <ligand>
        <name>Mg(2+)</name>
        <dbReference type="ChEBI" id="CHEBI:18420"/>
    </ligand>
</feature>
<name>A0A9P8QF19_WICPI</name>
<feature type="binding site" evidence="17">
    <location>
        <position position="973"/>
    </location>
    <ligand>
        <name>Mg(2+)</name>
        <dbReference type="ChEBI" id="CHEBI:18420"/>
    </ligand>
</feature>
<feature type="binding site" evidence="16">
    <location>
        <position position="838"/>
    </location>
    <ligand>
        <name>ATP</name>
        <dbReference type="ChEBI" id="CHEBI:30616"/>
    </ligand>
</feature>
<feature type="transmembrane region" description="Helical" evidence="18">
    <location>
        <begin position="441"/>
        <end position="463"/>
    </location>
</feature>
<dbReference type="GO" id="GO:0140346">
    <property type="term" value="F:phosphatidylserine flippase activity"/>
    <property type="evidence" value="ECO:0007669"/>
    <property type="project" value="UniProtKB-ARBA"/>
</dbReference>
<evidence type="ECO:0000256" key="4">
    <source>
        <dbReference type="ARBA" id="ARBA00022553"/>
    </source>
</evidence>
<keyword evidence="19" id="KW-0175">Coiled coil</keyword>
<evidence type="ECO:0000256" key="16">
    <source>
        <dbReference type="PIRSR" id="PIRSR606539-2"/>
    </source>
</evidence>
<dbReference type="InterPro" id="IPR023298">
    <property type="entry name" value="ATPase_P-typ_TM_dom_sf"/>
</dbReference>
<dbReference type="SFLD" id="SFLDF00027">
    <property type="entry name" value="p-type_atpase"/>
    <property type="match status" value="1"/>
</dbReference>
<dbReference type="FunFam" id="3.40.50.1000:FF:000001">
    <property type="entry name" value="Phospholipid-transporting ATPase IC"/>
    <property type="match status" value="1"/>
</dbReference>
<comment type="catalytic activity">
    <reaction evidence="14">
        <text>a 1,2-diacyl-sn-glycero-3-phosphoethanolamine(out) + ATP + H2O = a 1,2-diacyl-sn-glycero-3-phosphoethanolamine(in) + ADP + phosphate + H(+)</text>
        <dbReference type="Rhea" id="RHEA:66132"/>
        <dbReference type="ChEBI" id="CHEBI:15377"/>
        <dbReference type="ChEBI" id="CHEBI:15378"/>
        <dbReference type="ChEBI" id="CHEBI:30616"/>
        <dbReference type="ChEBI" id="CHEBI:43474"/>
        <dbReference type="ChEBI" id="CHEBI:64612"/>
        <dbReference type="ChEBI" id="CHEBI:456216"/>
    </reaction>
    <physiologicalReaction direction="left-to-right" evidence="14">
        <dbReference type="Rhea" id="RHEA:66133"/>
    </physiologicalReaction>
</comment>
<evidence type="ECO:0000256" key="15">
    <source>
        <dbReference type="PIRSR" id="PIRSR606539-1"/>
    </source>
</evidence>
<dbReference type="SUPFAM" id="SSF81653">
    <property type="entry name" value="Calcium ATPase, transduction domain A"/>
    <property type="match status" value="1"/>
</dbReference>
<evidence type="ECO:0000256" key="3">
    <source>
        <dbReference type="ARBA" id="ARBA00022448"/>
    </source>
</evidence>
<evidence type="ECO:0000256" key="10">
    <source>
        <dbReference type="ARBA" id="ARBA00022967"/>
    </source>
</evidence>
<evidence type="ECO:0000256" key="19">
    <source>
        <dbReference type="SAM" id="Coils"/>
    </source>
</evidence>
<comment type="similarity">
    <text evidence="2 18">Belongs to the cation transport ATPase (P-type) (TC 3.A.3) family. Type IV subfamily.</text>
</comment>
<dbReference type="Gene3D" id="3.40.50.1000">
    <property type="entry name" value="HAD superfamily/HAD-like"/>
    <property type="match status" value="1"/>
</dbReference>
<dbReference type="InterPro" id="IPR023214">
    <property type="entry name" value="HAD_sf"/>
</dbReference>
<evidence type="ECO:0000259" key="21">
    <source>
        <dbReference type="Pfam" id="PF16212"/>
    </source>
</evidence>
<feature type="binding site" evidence="16">
    <location>
        <position position="840"/>
    </location>
    <ligand>
        <name>ATP</name>
        <dbReference type="ChEBI" id="CHEBI:30616"/>
    </ligand>
</feature>
<organism evidence="22 23">
    <name type="scientific">Wickerhamomyces pijperi</name>
    <name type="common">Yeast</name>
    <name type="synonym">Pichia pijperi</name>
    <dbReference type="NCBI Taxonomy" id="599730"/>
    <lineage>
        <taxon>Eukaryota</taxon>
        <taxon>Fungi</taxon>
        <taxon>Dikarya</taxon>
        <taxon>Ascomycota</taxon>
        <taxon>Saccharomycotina</taxon>
        <taxon>Saccharomycetes</taxon>
        <taxon>Phaffomycetales</taxon>
        <taxon>Wickerhamomycetaceae</taxon>
        <taxon>Wickerhamomyces</taxon>
    </lineage>
</organism>
<feature type="transmembrane region" description="Helical" evidence="18">
    <location>
        <begin position="98"/>
        <end position="117"/>
    </location>
</feature>
<evidence type="ECO:0000256" key="6">
    <source>
        <dbReference type="ARBA" id="ARBA00022723"/>
    </source>
</evidence>
<comment type="subcellular location">
    <subcellularLocation>
        <location evidence="1">Endomembrane system</location>
        <topology evidence="1">Multi-pass membrane protein</topology>
    </subcellularLocation>
    <subcellularLocation>
        <location evidence="18">Membrane</location>
        <topology evidence="18">Multi-pass membrane protein</topology>
    </subcellularLocation>
</comment>
<dbReference type="GO" id="GO:0005524">
    <property type="term" value="F:ATP binding"/>
    <property type="evidence" value="ECO:0007669"/>
    <property type="project" value="UniProtKB-UniRule"/>
</dbReference>
<reference evidence="22" key="1">
    <citation type="journal article" date="2021" name="Open Biol.">
        <title>Shared evolutionary footprints suggest mitochondrial oxidative damage underlies multiple complex I losses in fungi.</title>
        <authorList>
            <person name="Schikora-Tamarit M.A."/>
            <person name="Marcet-Houben M."/>
            <person name="Nosek J."/>
            <person name="Gabaldon T."/>
        </authorList>
    </citation>
    <scope>NUCLEOTIDE SEQUENCE</scope>
    <source>
        <strain evidence="22">CBS2887</strain>
    </source>
</reference>
<dbReference type="InterPro" id="IPR023299">
    <property type="entry name" value="ATPase_P-typ_cyto_dom_N"/>
</dbReference>
<feature type="binding site" evidence="16">
    <location>
        <position position="839"/>
    </location>
    <ligand>
        <name>ATP</name>
        <dbReference type="ChEBI" id="CHEBI:30616"/>
    </ligand>
</feature>
<evidence type="ECO:0000256" key="1">
    <source>
        <dbReference type="ARBA" id="ARBA00004127"/>
    </source>
</evidence>
<dbReference type="SUPFAM" id="SSF81660">
    <property type="entry name" value="Metal cation-transporting ATPase, ATP-binding domain N"/>
    <property type="match status" value="1"/>
</dbReference>
<dbReference type="InterPro" id="IPR006539">
    <property type="entry name" value="P-type_ATPase_IV"/>
</dbReference>
<dbReference type="InterPro" id="IPR044492">
    <property type="entry name" value="P_typ_ATPase_HD_dom"/>
</dbReference>
<evidence type="ECO:0000313" key="23">
    <source>
        <dbReference type="Proteomes" id="UP000774326"/>
    </source>
</evidence>
<feature type="binding site" evidence="17">
    <location>
        <position position="509"/>
    </location>
    <ligand>
        <name>Mg(2+)</name>
        <dbReference type="ChEBI" id="CHEBI:18420"/>
    </ligand>
</feature>